<evidence type="ECO:0000259" key="1">
    <source>
        <dbReference type="Pfam" id="PF09537"/>
    </source>
</evidence>
<dbReference type="InterPro" id="IPR016920">
    <property type="entry name" value="UCP029477"/>
</dbReference>
<comment type="caution">
    <text evidence="2">The sequence shown here is derived from an EMBL/GenBank/DDBJ whole genome shotgun (WGS) entry which is preliminary data.</text>
</comment>
<sequence>MKTTHENAKEQNHDKLVDNLQGLLEKNYDAEKGFTKAMKDAKNPRLKSFLQQQAAQRSRFTTELTQAIRNLNEEPKESGSFTGDLHRLWIDIKSSVAGNEDEAVLEECIRGEKASWEEYQEKLKNENFPPNISQVVQKQATEIHNTLNRVKTLEDLADQ</sequence>
<dbReference type="SUPFAM" id="SSF47240">
    <property type="entry name" value="Ferritin-like"/>
    <property type="match status" value="1"/>
</dbReference>
<evidence type="ECO:0000313" key="3">
    <source>
        <dbReference type="Proteomes" id="UP001244787"/>
    </source>
</evidence>
<dbReference type="RefSeq" id="WP_290254331.1">
    <property type="nucleotide sequence ID" value="NZ_JAUGQQ010000003.1"/>
</dbReference>
<dbReference type="InterPro" id="IPR019052">
    <property type="entry name" value="DUF2383"/>
</dbReference>
<proteinExistence type="predicted"/>
<dbReference type="InterPro" id="IPR012347">
    <property type="entry name" value="Ferritin-like"/>
</dbReference>
<dbReference type="Pfam" id="PF09537">
    <property type="entry name" value="DUF2383"/>
    <property type="match status" value="1"/>
</dbReference>
<dbReference type="Proteomes" id="UP001244787">
    <property type="component" value="Unassembled WGS sequence"/>
</dbReference>
<dbReference type="Gene3D" id="1.20.1260.10">
    <property type="match status" value="1"/>
</dbReference>
<organism evidence="2 3">
    <name type="scientific">Aequorivita aurantiaca</name>
    <dbReference type="NCBI Taxonomy" id="3053356"/>
    <lineage>
        <taxon>Bacteria</taxon>
        <taxon>Pseudomonadati</taxon>
        <taxon>Bacteroidota</taxon>
        <taxon>Flavobacteriia</taxon>
        <taxon>Flavobacteriales</taxon>
        <taxon>Flavobacteriaceae</taxon>
        <taxon>Aequorivita</taxon>
    </lineage>
</organism>
<gene>
    <name evidence="2" type="ORF">QRD02_07595</name>
</gene>
<protein>
    <submittedName>
        <fullName evidence="2">PA2169 family four-helix-bundle protein</fullName>
    </submittedName>
</protein>
<dbReference type="InterPro" id="IPR011971">
    <property type="entry name" value="CHP02284"/>
</dbReference>
<evidence type="ECO:0000313" key="2">
    <source>
        <dbReference type="EMBL" id="MDN3724242.1"/>
    </source>
</evidence>
<feature type="domain" description="DUF2383" evidence="1">
    <location>
        <begin position="17"/>
        <end position="124"/>
    </location>
</feature>
<dbReference type="InterPro" id="IPR009078">
    <property type="entry name" value="Ferritin-like_SF"/>
</dbReference>
<dbReference type="PIRSF" id="PIRSF029477">
    <property type="entry name" value="UCP029477"/>
    <property type="match status" value="1"/>
</dbReference>
<accession>A0ABT8DH97</accession>
<name>A0ABT8DH97_9FLAO</name>
<keyword evidence="3" id="KW-1185">Reference proteome</keyword>
<dbReference type="NCBIfam" id="TIGR02284">
    <property type="entry name" value="PA2169 family four-helix-bundle protein"/>
    <property type="match status" value="1"/>
</dbReference>
<dbReference type="EMBL" id="JAUGQQ010000003">
    <property type="protein sequence ID" value="MDN3724242.1"/>
    <property type="molecule type" value="Genomic_DNA"/>
</dbReference>
<reference evidence="2 3" key="1">
    <citation type="submission" date="2023-06" db="EMBL/GenBank/DDBJ databases">
        <authorList>
            <person name="Ye Y.-Q."/>
            <person name="Du Z.-J."/>
        </authorList>
    </citation>
    <scope>NUCLEOTIDE SEQUENCE [LARGE SCALE GENOMIC DNA]</scope>
    <source>
        <strain evidence="2 3">SDUM287046</strain>
    </source>
</reference>